<feature type="non-terminal residue" evidence="2">
    <location>
        <position position="187"/>
    </location>
</feature>
<protein>
    <submittedName>
        <fullName evidence="2">Uncharacterized protein</fullName>
    </submittedName>
</protein>
<evidence type="ECO:0000313" key="2">
    <source>
        <dbReference type="EMBL" id="ETO23154.1"/>
    </source>
</evidence>
<dbReference type="Proteomes" id="UP000023152">
    <property type="component" value="Unassembled WGS sequence"/>
</dbReference>
<proteinExistence type="predicted"/>
<feature type="region of interest" description="Disordered" evidence="1">
    <location>
        <begin position="123"/>
        <end position="151"/>
    </location>
</feature>
<evidence type="ECO:0000256" key="1">
    <source>
        <dbReference type="SAM" id="MobiDB-lite"/>
    </source>
</evidence>
<organism evidence="2 3">
    <name type="scientific">Reticulomyxa filosa</name>
    <dbReference type="NCBI Taxonomy" id="46433"/>
    <lineage>
        <taxon>Eukaryota</taxon>
        <taxon>Sar</taxon>
        <taxon>Rhizaria</taxon>
        <taxon>Retaria</taxon>
        <taxon>Foraminifera</taxon>
        <taxon>Monothalamids</taxon>
        <taxon>Reticulomyxidae</taxon>
        <taxon>Reticulomyxa</taxon>
    </lineage>
</organism>
<accession>X6NBJ9</accession>
<gene>
    <name evidence="2" type="ORF">RFI_14030</name>
</gene>
<name>X6NBJ9_RETFI</name>
<reference evidence="2 3" key="1">
    <citation type="journal article" date="2013" name="Curr. Biol.">
        <title>The Genome of the Foraminiferan Reticulomyxa filosa.</title>
        <authorList>
            <person name="Glockner G."/>
            <person name="Hulsmann N."/>
            <person name="Schleicher M."/>
            <person name="Noegel A.A."/>
            <person name="Eichinger L."/>
            <person name="Gallinger C."/>
            <person name="Pawlowski J."/>
            <person name="Sierra R."/>
            <person name="Euteneuer U."/>
            <person name="Pillet L."/>
            <person name="Moustafa A."/>
            <person name="Platzer M."/>
            <person name="Groth M."/>
            <person name="Szafranski K."/>
            <person name="Schliwa M."/>
        </authorList>
    </citation>
    <scope>NUCLEOTIDE SEQUENCE [LARGE SCALE GENOMIC DNA]</scope>
</reference>
<comment type="caution">
    <text evidence="2">The sequence shown here is derived from an EMBL/GenBank/DDBJ whole genome shotgun (WGS) entry which is preliminary data.</text>
</comment>
<dbReference type="AlphaFoldDB" id="X6NBJ9"/>
<evidence type="ECO:0000313" key="3">
    <source>
        <dbReference type="Proteomes" id="UP000023152"/>
    </source>
</evidence>
<sequence>MTANKDNEASEEIAKDPDLSNREYLILSHVEEWAAEFLPPGFEHLKKWDVYETLHCEDDISIVEIACIIYDSDSDPQKKSSSSVTNFLEEDENEEKDSSQKLAHTFVPQKIETFRLVLQFSKEATDGNEESNNETNNPSPTLIEDKDEHKTANNKLPAKCIAVYHKKGKSWKQIFVDEKKFDSELDN</sequence>
<keyword evidence="3" id="KW-1185">Reference proteome</keyword>
<feature type="region of interest" description="Disordered" evidence="1">
    <location>
        <begin position="74"/>
        <end position="102"/>
    </location>
</feature>
<dbReference type="EMBL" id="ASPP01010160">
    <property type="protein sequence ID" value="ETO23154.1"/>
    <property type="molecule type" value="Genomic_DNA"/>
</dbReference>